<keyword evidence="1" id="KW-0808">Transferase</keyword>
<dbReference type="PANTHER" id="PTHR10584:SF166">
    <property type="entry name" value="RIBOKINASE"/>
    <property type="match status" value="1"/>
</dbReference>
<keyword evidence="2 4" id="KW-0418">Kinase</keyword>
<gene>
    <name evidence="4" type="ORF">E1163_22115</name>
</gene>
<sequence length="315" mass="33834">MAAKDILVVGELNVDLIMSGMPSVPEIGKEILAHDMTLTLGSSSAIMASNIAALGAGTSFCGKLGSDYFGDYILGELQGRGVDTTRITRSPNHKTGATVVMNYDQDRANVTFCGAMEALGLEDIPWDNLHEFRHLHLSNFFIQKKLRNDIVELFKKAKSCGVTTSLDLQWDPAGTWEFDHQACLPYVDIFLPNEAELLALTGSHNAEEALRQIMPHANTIALKLGEKGSIGIRGDQRTEMPAFKIAQFVDAIGAGDSFNAGFIHHCLKGATLADCLKHGNLAGALNTTAAGGTGAFADRATLEERMQAILKNGSK</sequence>
<evidence type="ECO:0000256" key="2">
    <source>
        <dbReference type="ARBA" id="ARBA00022777"/>
    </source>
</evidence>
<evidence type="ECO:0000259" key="3">
    <source>
        <dbReference type="Pfam" id="PF00294"/>
    </source>
</evidence>
<feature type="domain" description="Carbohydrate kinase PfkB" evidence="3">
    <location>
        <begin position="4"/>
        <end position="293"/>
    </location>
</feature>
<name>A0ABW9RV34_9BACT</name>
<evidence type="ECO:0000313" key="5">
    <source>
        <dbReference type="Proteomes" id="UP000798808"/>
    </source>
</evidence>
<dbReference type="Gene3D" id="3.40.1190.20">
    <property type="match status" value="1"/>
</dbReference>
<dbReference type="EMBL" id="SMLW01000638">
    <property type="protein sequence ID" value="MTI27670.1"/>
    <property type="molecule type" value="Genomic_DNA"/>
</dbReference>
<dbReference type="GO" id="GO:0016301">
    <property type="term" value="F:kinase activity"/>
    <property type="evidence" value="ECO:0007669"/>
    <property type="project" value="UniProtKB-KW"/>
</dbReference>
<comment type="caution">
    <text evidence="4">The sequence shown here is derived from an EMBL/GenBank/DDBJ whole genome shotgun (WGS) entry which is preliminary data.</text>
</comment>
<dbReference type="CDD" id="cd01166">
    <property type="entry name" value="KdgK"/>
    <property type="match status" value="1"/>
</dbReference>
<protein>
    <submittedName>
        <fullName evidence="4">Sugar kinase</fullName>
    </submittedName>
</protein>
<keyword evidence="5" id="KW-1185">Reference proteome</keyword>
<dbReference type="Pfam" id="PF00294">
    <property type="entry name" value="PfkB"/>
    <property type="match status" value="1"/>
</dbReference>
<dbReference type="RefSeq" id="WP_155174667.1">
    <property type="nucleotide sequence ID" value="NZ_BAAAFL010000024.1"/>
</dbReference>
<reference evidence="4 5" key="1">
    <citation type="submission" date="2019-02" db="EMBL/GenBank/DDBJ databases">
        <authorList>
            <person name="Goldberg S.R."/>
            <person name="Haltli B.A."/>
            <person name="Correa H."/>
            <person name="Russell K.G."/>
        </authorList>
    </citation>
    <scope>NUCLEOTIDE SEQUENCE [LARGE SCALE GENOMIC DNA]</scope>
    <source>
        <strain evidence="4 5">JCM 16186</strain>
    </source>
</reference>
<dbReference type="SUPFAM" id="SSF53613">
    <property type="entry name" value="Ribokinase-like"/>
    <property type="match status" value="1"/>
</dbReference>
<proteinExistence type="predicted"/>
<organism evidence="4 5">
    <name type="scientific">Fulvivirga kasyanovii</name>
    <dbReference type="NCBI Taxonomy" id="396812"/>
    <lineage>
        <taxon>Bacteria</taxon>
        <taxon>Pseudomonadati</taxon>
        <taxon>Bacteroidota</taxon>
        <taxon>Cytophagia</taxon>
        <taxon>Cytophagales</taxon>
        <taxon>Fulvivirgaceae</taxon>
        <taxon>Fulvivirga</taxon>
    </lineage>
</organism>
<evidence type="ECO:0000313" key="4">
    <source>
        <dbReference type="EMBL" id="MTI27670.1"/>
    </source>
</evidence>
<accession>A0ABW9RV34</accession>
<dbReference type="PANTHER" id="PTHR10584">
    <property type="entry name" value="SUGAR KINASE"/>
    <property type="match status" value="1"/>
</dbReference>
<dbReference type="Proteomes" id="UP000798808">
    <property type="component" value="Unassembled WGS sequence"/>
</dbReference>
<evidence type="ECO:0000256" key="1">
    <source>
        <dbReference type="ARBA" id="ARBA00022679"/>
    </source>
</evidence>
<dbReference type="InterPro" id="IPR011611">
    <property type="entry name" value="PfkB_dom"/>
</dbReference>
<dbReference type="InterPro" id="IPR029056">
    <property type="entry name" value="Ribokinase-like"/>
</dbReference>